<keyword evidence="3 6" id="KW-1133">Transmembrane helix</keyword>
<evidence type="ECO:0000256" key="1">
    <source>
        <dbReference type="ARBA" id="ARBA00004141"/>
    </source>
</evidence>
<feature type="domain" description="Rhodopsin" evidence="7">
    <location>
        <begin position="23"/>
        <end position="259"/>
    </location>
</feature>
<reference evidence="8" key="1">
    <citation type="submission" date="2018-03" db="EMBL/GenBank/DDBJ databases">
        <authorList>
            <person name="Guldener U."/>
        </authorList>
    </citation>
    <scope>NUCLEOTIDE SEQUENCE</scope>
</reference>
<dbReference type="InterPro" id="IPR049326">
    <property type="entry name" value="Rhodopsin_dom_fungi"/>
</dbReference>
<accession>A0AAE8MEL8</accession>
<protein>
    <recommendedName>
        <fullName evidence="7">Rhodopsin domain-containing protein</fullName>
    </recommendedName>
</protein>
<evidence type="ECO:0000313" key="8">
    <source>
        <dbReference type="EMBL" id="SPJ80337.1"/>
    </source>
</evidence>
<sequence>MLFITGIAIQATLLCLALLVVLLRCWARLQYERKKLTIADYFTWVGWFFALGWVISSAIATRLSVMHPPIKPEFTVDSVEYLKTVFLAEYLFDTGIYLPKLSILAFYWLLIPSVFQYLRKSLYFITLYLVSCMVVSILLNTLISRPISNNWSIERQLDSAWNSDLNFIVQWGLNFSTDLLLFCFPFFILKYLRLRPEQKAGLVGVFSLGAITLAVSLVRFIASVGVSGWLDDATGNTLCTAEMTTAIIVVSLPGLKRFFMRSKVSTKVSTKVTDGDISIPSGLAVSSLDTRVKSLSVSQAYAEWGVRDDEIELVPDIPKGSIDRGRIGGN</sequence>
<feature type="transmembrane region" description="Helical" evidence="6">
    <location>
        <begin position="167"/>
        <end position="189"/>
    </location>
</feature>
<evidence type="ECO:0000256" key="3">
    <source>
        <dbReference type="ARBA" id="ARBA00022989"/>
    </source>
</evidence>
<feature type="transmembrane region" description="Helical" evidence="6">
    <location>
        <begin position="122"/>
        <end position="147"/>
    </location>
</feature>
<evidence type="ECO:0000256" key="5">
    <source>
        <dbReference type="ARBA" id="ARBA00038359"/>
    </source>
</evidence>
<proteinExistence type="inferred from homology"/>
<evidence type="ECO:0000256" key="6">
    <source>
        <dbReference type="SAM" id="Phobius"/>
    </source>
</evidence>
<evidence type="ECO:0000256" key="2">
    <source>
        <dbReference type="ARBA" id="ARBA00022692"/>
    </source>
</evidence>
<evidence type="ECO:0000259" key="7">
    <source>
        <dbReference type="Pfam" id="PF20684"/>
    </source>
</evidence>
<dbReference type="PANTHER" id="PTHR33048:SF92">
    <property type="entry name" value="INTEGRAL MEMBRANE PROTEIN"/>
    <property type="match status" value="1"/>
</dbReference>
<gene>
    <name evidence="8" type="ORF">FTOL_08729</name>
</gene>
<evidence type="ECO:0000256" key="4">
    <source>
        <dbReference type="ARBA" id="ARBA00023136"/>
    </source>
</evidence>
<comment type="subcellular location">
    <subcellularLocation>
        <location evidence="1">Membrane</location>
        <topology evidence="1">Multi-pass membrane protein</topology>
    </subcellularLocation>
</comment>
<keyword evidence="9" id="KW-1185">Reference proteome</keyword>
<comment type="similarity">
    <text evidence="5">Belongs to the SAT4 family.</text>
</comment>
<dbReference type="Proteomes" id="UP001187734">
    <property type="component" value="Unassembled WGS sequence"/>
</dbReference>
<feature type="transmembrane region" description="Helical" evidence="6">
    <location>
        <begin position="201"/>
        <end position="222"/>
    </location>
</feature>
<keyword evidence="4 6" id="KW-0472">Membrane</keyword>
<dbReference type="AlphaFoldDB" id="A0AAE8MEL8"/>
<organism evidence="8 9">
    <name type="scientific">Fusarium torulosum</name>
    <dbReference type="NCBI Taxonomy" id="33205"/>
    <lineage>
        <taxon>Eukaryota</taxon>
        <taxon>Fungi</taxon>
        <taxon>Dikarya</taxon>
        <taxon>Ascomycota</taxon>
        <taxon>Pezizomycotina</taxon>
        <taxon>Sordariomycetes</taxon>
        <taxon>Hypocreomycetidae</taxon>
        <taxon>Hypocreales</taxon>
        <taxon>Nectriaceae</taxon>
        <taxon>Fusarium</taxon>
    </lineage>
</organism>
<dbReference type="GO" id="GO:0016020">
    <property type="term" value="C:membrane"/>
    <property type="evidence" value="ECO:0007669"/>
    <property type="project" value="UniProtKB-SubCell"/>
</dbReference>
<dbReference type="Pfam" id="PF20684">
    <property type="entry name" value="Fung_rhodopsin"/>
    <property type="match status" value="1"/>
</dbReference>
<dbReference type="InterPro" id="IPR052337">
    <property type="entry name" value="SAT4-like"/>
</dbReference>
<evidence type="ECO:0000313" key="9">
    <source>
        <dbReference type="Proteomes" id="UP001187734"/>
    </source>
</evidence>
<feature type="transmembrane region" description="Helical" evidence="6">
    <location>
        <begin position="6"/>
        <end position="26"/>
    </location>
</feature>
<feature type="transmembrane region" description="Helical" evidence="6">
    <location>
        <begin position="38"/>
        <end position="59"/>
    </location>
</feature>
<comment type="caution">
    <text evidence="8">The sequence shown here is derived from an EMBL/GenBank/DDBJ whole genome shotgun (WGS) entry which is preliminary data.</text>
</comment>
<keyword evidence="2 6" id="KW-0812">Transmembrane</keyword>
<feature type="transmembrane region" description="Helical" evidence="6">
    <location>
        <begin position="90"/>
        <end position="110"/>
    </location>
</feature>
<feature type="transmembrane region" description="Helical" evidence="6">
    <location>
        <begin position="234"/>
        <end position="255"/>
    </location>
</feature>
<name>A0AAE8MEL8_9HYPO</name>
<dbReference type="PANTHER" id="PTHR33048">
    <property type="entry name" value="PTH11-LIKE INTEGRAL MEMBRANE PROTEIN (AFU_ORTHOLOGUE AFUA_5G11245)"/>
    <property type="match status" value="1"/>
</dbReference>
<dbReference type="EMBL" id="ONZP01000313">
    <property type="protein sequence ID" value="SPJ80337.1"/>
    <property type="molecule type" value="Genomic_DNA"/>
</dbReference>